<comment type="caution">
    <text evidence="2">The sequence shown here is derived from an EMBL/GenBank/DDBJ whole genome shotgun (WGS) entry which is preliminary data.</text>
</comment>
<sequence>MTRPVPGSPANILLFGADAHLAGWLLWLRQPRTAQRR</sequence>
<dbReference type="EMBL" id="AWQX01000005">
    <property type="protein sequence ID" value="EST36773.1"/>
    <property type="molecule type" value="Genomic_DNA"/>
</dbReference>
<dbReference type="PATRIC" id="fig|1352936.5.peg.144"/>
<dbReference type="STRING" id="1352936.M878_00590"/>
<evidence type="ECO:0000313" key="3">
    <source>
        <dbReference type="Proteomes" id="UP000017984"/>
    </source>
</evidence>
<dbReference type="AlphaFoldDB" id="V6KXN5"/>
<reference evidence="2 3" key="1">
    <citation type="journal article" date="2014" name="Genome Announc.">
        <title>Draft Genome Sequence of Streptomyces roseochromogenes subsp. oscitans DS 12.976, Producer of the Aminocoumarin Antibiotic Clorobiocin.</title>
        <authorList>
            <person name="Ruckert C."/>
            <person name="Kalinowski J."/>
            <person name="Heide L."/>
            <person name="Apel A.K."/>
        </authorList>
    </citation>
    <scope>NUCLEOTIDE SEQUENCE [LARGE SCALE GENOMIC DNA]</scope>
    <source>
        <strain evidence="2 3">DS 12.976</strain>
    </source>
</reference>
<gene>
    <name evidence="2" type="ORF">M878_00590</name>
</gene>
<name>V6KXN5_STRRC</name>
<accession>V6KXN5</accession>
<feature type="transmembrane region" description="Helical" evidence="1">
    <location>
        <begin position="12"/>
        <end position="28"/>
    </location>
</feature>
<keyword evidence="1" id="KW-0472">Membrane</keyword>
<evidence type="ECO:0000256" key="1">
    <source>
        <dbReference type="SAM" id="Phobius"/>
    </source>
</evidence>
<keyword evidence="3" id="KW-1185">Reference proteome</keyword>
<keyword evidence="1" id="KW-0812">Transmembrane</keyword>
<organism evidence="2 3">
    <name type="scientific">Streptomyces roseochromogenus subsp. oscitans DS 12.976</name>
    <dbReference type="NCBI Taxonomy" id="1352936"/>
    <lineage>
        <taxon>Bacteria</taxon>
        <taxon>Bacillati</taxon>
        <taxon>Actinomycetota</taxon>
        <taxon>Actinomycetes</taxon>
        <taxon>Kitasatosporales</taxon>
        <taxon>Streptomycetaceae</taxon>
        <taxon>Streptomyces</taxon>
    </lineage>
</organism>
<proteinExistence type="predicted"/>
<dbReference type="Proteomes" id="UP000017984">
    <property type="component" value="Chromosome"/>
</dbReference>
<dbReference type="HOGENOM" id="CLU_3349327_0_0_11"/>
<keyword evidence="1" id="KW-1133">Transmembrane helix</keyword>
<evidence type="ECO:0000313" key="2">
    <source>
        <dbReference type="EMBL" id="EST36773.1"/>
    </source>
</evidence>
<protein>
    <submittedName>
        <fullName evidence="2">Uncharacterized protein</fullName>
    </submittedName>
</protein>